<evidence type="ECO:0000256" key="4">
    <source>
        <dbReference type="ARBA" id="ARBA00022989"/>
    </source>
</evidence>
<feature type="transmembrane region" description="Helical" evidence="6">
    <location>
        <begin position="301"/>
        <end position="326"/>
    </location>
</feature>
<protein>
    <recommendedName>
        <fullName evidence="7">Type II secretion system protein GspF domain-containing protein</fullName>
    </recommendedName>
</protein>
<accession>A0A0R2HMK3</accession>
<feature type="transmembrane region" description="Helical" evidence="6">
    <location>
        <begin position="143"/>
        <end position="171"/>
    </location>
</feature>
<evidence type="ECO:0000259" key="7">
    <source>
        <dbReference type="Pfam" id="PF00482"/>
    </source>
</evidence>
<dbReference type="PATRIC" id="fig|1410657.5.peg.1213"/>
<feature type="domain" description="Type II secretion system protein GspF" evidence="7">
    <location>
        <begin position="205"/>
        <end position="324"/>
    </location>
</feature>
<reference evidence="8 9" key="1">
    <citation type="journal article" date="2015" name="Genome Announc.">
        <title>Expanding the biotechnology potential of lactobacilli through comparative genomics of 213 strains and associated genera.</title>
        <authorList>
            <person name="Sun Z."/>
            <person name="Harris H.M."/>
            <person name="McCann A."/>
            <person name="Guo C."/>
            <person name="Argimon S."/>
            <person name="Zhang W."/>
            <person name="Yang X."/>
            <person name="Jeffery I.B."/>
            <person name="Cooney J.C."/>
            <person name="Kagawa T.F."/>
            <person name="Liu W."/>
            <person name="Song Y."/>
            <person name="Salvetti E."/>
            <person name="Wrobel A."/>
            <person name="Rasinkangas P."/>
            <person name="Parkhill J."/>
            <person name="Rea M.C."/>
            <person name="O'Sullivan O."/>
            <person name="Ritari J."/>
            <person name="Douillard F.P."/>
            <person name="Paul Ross R."/>
            <person name="Yang R."/>
            <person name="Briner A.E."/>
            <person name="Felis G.E."/>
            <person name="de Vos W.M."/>
            <person name="Barrangou R."/>
            <person name="Klaenhammer T.R."/>
            <person name="Caufield P.W."/>
            <person name="Cui Y."/>
            <person name="Zhang H."/>
            <person name="O'Toole P.W."/>
        </authorList>
    </citation>
    <scope>NUCLEOTIDE SEQUENCE [LARGE SCALE GENOMIC DNA]</scope>
    <source>
        <strain evidence="8 9">DSM 20405</strain>
    </source>
</reference>
<dbReference type="Proteomes" id="UP000051841">
    <property type="component" value="Unassembled WGS sequence"/>
</dbReference>
<dbReference type="InterPro" id="IPR018076">
    <property type="entry name" value="T2SS_GspF_dom"/>
</dbReference>
<sequence length="332" mass="39298">MDKDYFFLRTFYMLLKQGYGLEETLLICEDITRFPYVDTMIDQMKIGMDVKEIIMEAPLPTLFLEFFDFFSERFTLALAIKNSLDICDHVKEIKKQLRKDMTYPLMLIVFMIGFSIFATTILFPKVSMLFDSFSVERPFLLIVMIYIMKMIPILFIVSFIVITFLFLYLLYALKNKKYLIIEKYLKVKGIKVLLQKYFTLKFAVYFNELLKDHIDAHSIMKLLNEKMNHSDIKIMIYEIYTKMNNGLSFEEGMYNLEYFDPLFILMYKLFLQSPQDVKSLQGYIDLTLEWVHVRINKMVKIVVPAVYSFVAIFVISIYLAAVLPLMNIIGDL</sequence>
<evidence type="ECO:0000256" key="1">
    <source>
        <dbReference type="ARBA" id="ARBA00004651"/>
    </source>
</evidence>
<evidence type="ECO:0000256" key="3">
    <source>
        <dbReference type="ARBA" id="ARBA00022692"/>
    </source>
</evidence>
<dbReference type="RefSeq" id="WP_029073114.1">
    <property type="nucleotide sequence ID" value="NZ_JNKN01000004.1"/>
</dbReference>
<evidence type="ECO:0000256" key="6">
    <source>
        <dbReference type="SAM" id="Phobius"/>
    </source>
</evidence>
<keyword evidence="3 6" id="KW-0812">Transmembrane</keyword>
<evidence type="ECO:0000313" key="8">
    <source>
        <dbReference type="EMBL" id="KRN51095.1"/>
    </source>
</evidence>
<comment type="subcellular location">
    <subcellularLocation>
        <location evidence="1">Cell membrane</location>
        <topology evidence="1">Multi-pass membrane protein</topology>
    </subcellularLocation>
</comment>
<proteinExistence type="predicted"/>
<keyword evidence="4 6" id="KW-1133">Transmembrane helix</keyword>
<dbReference type="GO" id="GO:0005886">
    <property type="term" value="C:plasma membrane"/>
    <property type="evidence" value="ECO:0007669"/>
    <property type="project" value="UniProtKB-SubCell"/>
</dbReference>
<evidence type="ECO:0000256" key="2">
    <source>
        <dbReference type="ARBA" id="ARBA00022475"/>
    </source>
</evidence>
<dbReference type="PANTHER" id="PTHR30012:SF0">
    <property type="entry name" value="TYPE II SECRETION SYSTEM PROTEIN F-RELATED"/>
    <property type="match status" value="1"/>
</dbReference>
<comment type="caution">
    <text evidence="8">The sequence shown here is derived from an EMBL/GenBank/DDBJ whole genome shotgun (WGS) entry which is preliminary data.</text>
</comment>
<dbReference type="InterPro" id="IPR003004">
    <property type="entry name" value="GspF/PilC"/>
</dbReference>
<organism evidence="8 9">
    <name type="scientific">Kandleria vitulina DSM 20405</name>
    <dbReference type="NCBI Taxonomy" id="1410657"/>
    <lineage>
        <taxon>Bacteria</taxon>
        <taxon>Bacillati</taxon>
        <taxon>Bacillota</taxon>
        <taxon>Erysipelotrichia</taxon>
        <taxon>Erysipelotrichales</taxon>
        <taxon>Coprobacillaceae</taxon>
        <taxon>Kandleria</taxon>
    </lineage>
</organism>
<dbReference type="PANTHER" id="PTHR30012">
    <property type="entry name" value="GENERAL SECRETION PATHWAY PROTEIN"/>
    <property type="match status" value="1"/>
</dbReference>
<feature type="domain" description="Type II secretion system protein GspF" evidence="7">
    <location>
        <begin position="7"/>
        <end position="124"/>
    </location>
</feature>
<keyword evidence="9" id="KW-1185">Reference proteome</keyword>
<gene>
    <name evidence="8" type="ORF">IV49_GL001171</name>
</gene>
<feature type="transmembrane region" description="Helical" evidence="6">
    <location>
        <begin position="103"/>
        <end position="123"/>
    </location>
</feature>
<dbReference type="Pfam" id="PF00482">
    <property type="entry name" value="T2SSF"/>
    <property type="match status" value="2"/>
</dbReference>
<dbReference type="AlphaFoldDB" id="A0A0R2HMK3"/>
<dbReference type="EMBL" id="JQBL01000003">
    <property type="protein sequence ID" value="KRN51095.1"/>
    <property type="molecule type" value="Genomic_DNA"/>
</dbReference>
<evidence type="ECO:0000256" key="5">
    <source>
        <dbReference type="ARBA" id="ARBA00023136"/>
    </source>
</evidence>
<name>A0A0R2HMK3_9FIRM</name>
<evidence type="ECO:0000313" key="9">
    <source>
        <dbReference type="Proteomes" id="UP000051841"/>
    </source>
</evidence>
<keyword evidence="5 6" id="KW-0472">Membrane</keyword>
<keyword evidence="2" id="KW-1003">Cell membrane</keyword>